<feature type="transmembrane region" description="Helical" evidence="10">
    <location>
        <begin position="358"/>
        <end position="381"/>
    </location>
</feature>
<dbReference type="EMBL" id="ML978121">
    <property type="protein sequence ID" value="KAF2103935.1"/>
    <property type="molecule type" value="Genomic_DNA"/>
</dbReference>
<comment type="caution">
    <text evidence="13">The sequence shown here is derived from an EMBL/GenBank/DDBJ whole genome shotgun (WGS) entry which is preliminary data.</text>
</comment>
<dbReference type="Gene3D" id="3.40.50.80">
    <property type="entry name" value="Nucleotide-binding domain of ferredoxin-NADP reductase (FNR) module"/>
    <property type="match status" value="1"/>
</dbReference>
<comment type="similarity">
    <text evidence="2">Belongs to the ferric reductase (FRE) family.</text>
</comment>
<evidence type="ECO:0000259" key="12">
    <source>
        <dbReference type="PROSITE" id="PS51384"/>
    </source>
</evidence>
<sequence>MLLYGVLLLSGFYRISSVNALTKNQECFDTCFEAISYVPFAKDDPDNNYYSTCQYPPKVLSMYAAATKYCTSKEIDAGITLLSQYCDEYGDGIQLLPLKDFQQNLTSAYIQRLPVLDLDKAMATETPYSTPIMLSQSFFDIMYKTVTVGDYEPWTDTTYGFAMYGFWGSILLIGIVGNIVNALSSRSMRQRSKDSESLSSTKARSYDIFSRIRDPINKHLVLPLAFGSHHQRLLYGCTVPTRIVGLVVIAYWSLSLILCAVNYRTFLGNVYYPDMYEQILRYLANRTGVMAFSNLPWLWMFAGRNNIFIWATGWSFSTFNVFHRIVARVAIIEAIVHASCYTAMYMKDDIYTTHYTKAWFTMGVVALVLMCFILLTSTILLRRKAYELFLILHILMAVAVIVSLFYHLSHYDGEYNPYLWPLVAIWGFDRTLRLIRLVYCNIRVKFSQRIFKTTEAMATYNPDSDVITLEVTPGSSMLKPKPGQHFFLYQPFSLKGWENHPFTLGAWRYPGDMEPVTNKSGNVFFDKGIEDSISTTARQLPTEASSTATDSKDNLVTDLHLTFWIRPFDGWTRQLRNKCKSSVEGRSCAKLLIEGPYGESAPLQDFEAVLLIAGGTGVSAINPYLQNHLRQLRSNQSVRTRAMHVVLSARKEAFIDDLCQKELRSALCSEDVHLEFFSTTEGTQSDGTVDVPSIIPTSPVSVDSVDKQYESSSGREVSPMTIHHRRPDIASMILQFARMNDAPGTYERTAVLVCGPAGMADDARSAVLKALKQGLRVDYFEETYGW</sequence>
<dbReference type="PANTHER" id="PTHR32361">
    <property type="entry name" value="FERRIC/CUPRIC REDUCTASE TRANSMEMBRANE COMPONENT"/>
    <property type="match status" value="1"/>
</dbReference>
<dbReference type="PANTHER" id="PTHR32361:SF9">
    <property type="entry name" value="FERRIC REDUCTASE TRANSMEMBRANE COMPONENT 3-RELATED"/>
    <property type="match status" value="1"/>
</dbReference>
<name>A0A9P4IRA7_9PEZI</name>
<dbReference type="GO" id="GO:0000293">
    <property type="term" value="F:ferric-chelate reductase activity"/>
    <property type="evidence" value="ECO:0007669"/>
    <property type="project" value="UniProtKB-ARBA"/>
</dbReference>
<dbReference type="SUPFAM" id="SSF52343">
    <property type="entry name" value="Ferredoxin reductase-like, C-terminal NADP-linked domain"/>
    <property type="match status" value="1"/>
</dbReference>
<evidence type="ECO:0000256" key="1">
    <source>
        <dbReference type="ARBA" id="ARBA00004141"/>
    </source>
</evidence>
<feature type="chain" id="PRO_5040127996" evidence="11">
    <location>
        <begin position="18"/>
        <end position="786"/>
    </location>
</feature>
<proteinExistence type="inferred from homology"/>
<evidence type="ECO:0000256" key="5">
    <source>
        <dbReference type="ARBA" id="ARBA00022989"/>
    </source>
</evidence>
<keyword evidence="6" id="KW-0560">Oxidoreductase</keyword>
<gene>
    <name evidence="13" type="ORF">NA57DRAFT_50791</name>
</gene>
<evidence type="ECO:0000313" key="13">
    <source>
        <dbReference type="EMBL" id="KAF2103935.1"/>
    </source>
</evidence>
<evidence type="ECO:0000256" key="2">
    <source>
        <dbReference type="ARBA" id="ARBA00006278"/>
    </source>
</evidence>
<evidence type="ECO:0000256" key="7">
    <source>
        <dbReference type="ARBA" id="ARBA00023065"/>
    </source>
</evidence>
<organism evidence="13 14">
    <name type="scientific">Rhizodiscina lignyota</name>
    <dbReference type="NCBI Taxonomy" id="1504668"/>
    <lineage>
        <taxon>Eukaryota</taxon>
        <taxon>Fungi</taxon>
        <taxon>Dikarya</taxon>
        <taxon>Ascomycota</taxon>
        <taxon>Pezizomycotina</taxon>
        <taxon>Dothideomycetes</taxon>
        <taxon>Pleosporomycetidae</taxon>
        <taxon>Aulographales</taxon>
        <taxon>Rhizodiscinaceae</taxon>
        <taxon>Rhizodiscina</taxon>
    </lineage>
</organism>
<dbReference type="GO" id="GO:0006879">
    <property type="term" value="P:intracellular iron ion homeostasis"/>
    <property type="evidence" value="ECO:0007669"/>
    <property type="project" value="TreeGrafter"/>
</dbReference>
<feature type="domain" description="FAD-binding FR-type" evidence="12">
    <location>
        <begin position="443"/>
        <end position="603"/>
    </location>
</feature>
<protein>
    <submittedName>
        <fullName evidence="13">FRE family ferric-chelate reductase</fullName>
    </submittedName>
</protein>
<comment type="subcellular location">
    <subcellularLocation>
        <location evidence="1">Membrane</location>
        <topology evidence="1">Multi-pass membrane protein</topology>
    </subcellularLocation>
</comment>
<keyword evidence="14" id="KW-1185">Reference proteome</keyword>
<dbReference type="Pfam" id="PF01794">
    <property type="entry name" value="Ferric_reduct"/>
    <property type="match status" value="1"/>
</dbReference>
<dbReference type="GO" id="GO:0006826">
    <property type="term" value="P:iron ion transport"/>
    <property type="evidence" value="ECO:0007669"/>
    <property type="project" value="TreeGrafter"/>
</dbReference>
<keyword evidence="3" id="KW-0813">Transport</keyword>
<dbReference type="Pfam" id="PF08030">
    <property type="entry name" value="NAD_binding_6"/>
    <property type="match status" value="1"/>
</dbReference>
<feature type="signal peptide" evidence="11">
    <location>
        <begin position="1"/>
        <end position="17"/>
    </location>
</feature>
<dbReference type="InterPro" id="IPR039261">
    <property type="entry name" value="FNR_nucleotide-bd"/>
</dbReference>
<evidence type="ECO:0000256" key="8">
    <source>
        <dbReference type="ARBA" id="ARBA00023136"/>
    </source>
</evidence>
<dbReference type="PROSITE" id="PS51384">
    <property type="entry name" value="FAD_FR"/>
    <property type="match status" value="1"/>
</dbReference>
<dbReference type="CDD" id="cd06186">
    <property type="entry name" value="NOX_Duox_like_FAD_NADP"/>
    <property type="match status" value="1"/>
</dbReference>
<evidence type="ECO:0000256" key="11">
    <source>
        <dbReference type="SAM" id="SignalP"/>
    </source>
</evidence>
<keyword evidence="8 10" id="KW-0472">Membrane</keyword>
<dbReference type="InterPro" id="IPR013121">
    <property type="entry name" value="Fe_red_NAD-bd_6"/>
</dbReference>
<keyword evidence="11" id="KW-0732">Signal</keyword>
<feature type="transmembrane region" description="Helical" evidence="10">
    <location>
        <begin position="388"/>
        <end position="406"/>
    </location>
</feature>
<evidence type="ECO:0000256" key="4">
    <source>
        <dbReference type="ARBA" id="ARBA00022692"/>
    </source>
</evidence>
<dbReference type="SFLD" id="SFLDG01168">
    <property type="entry name" value="Ferric_reductase_subgroup_(FRE"/>
    <property type="match status" value="1"/>
</dbReference>
<keyword evidence="7" id="KW-0406">Ion transport</keyword>
<dbReference type="InterPro" id="IPR017927">
    <property type="entry name" value="FAD-bd_FR_type"/>
</dbReference>
<dbReference type="Proteomes" id="UP000799772">
    <property type="component" value="Unassembled WGS sequence"/>
</dbReference>
<accession>A0A9P4IRA7</accession>
<evidence type="ECO:0000256" key="6">
    <source>
        <dbReference type="ARBA" id="ARBA00023002"/>
    </source>
</evidence>
<dbReference type="OrthoDB" id="167398at2759"/>
<reference evidence="13" key="1">
    <citation type="journal article" date="2020" name="Stud. Mycol.">
        <title>101 Dothideomycetes genomes: a test case for predicting lifestyles and emergence of pathogens.</title>
        <authorList>
            <person name="Haridas S."/>
            <person name="Albert R."/>
            <person name="Binder M."/>
            <person name="Bloem J."/>
            <person name="Labutti K."/>
            <person name="Salamov A."/>
            <person name="Andreopoulos B."/>
            <person name="Baker S."/>
            <person name="Barry K."/>
            <person name="Bills G."/>
            <person name="Bluhm B."/>
            <person name="Cannon C."/>
            <person name="Castanera R."/>
            <person name="Culley D."/>
            <person name="Daum C."/>
            <person name="Ezra D."/>
            <person name="Gonzalez J."/>
            <person name="Henrissat B."/>
            <person name="Kuo A."/>
            <person name="Liang C."/>
            <person name="Lipzen A."/>
            <person name="Lutzoni F."/>
            <person name="Magnuson J."/>
            <person name="Mondo S."/>
            <person name="Nolan M."/>
            <person name="Ohm R."/>
            <person name="Pangilinan J."/>
            <person name="Park H.-J."/>
            <person name="Ramirez L."/>
            <person name="Alfaro M."/>
            <person name="Sun H."/>
            <person name="Tritt A."/>
            <person name="Yoshinaga Y."/>
            <person name="Zwiers L.-H."/>
            <person name="Turgeon B."/>
            <person name="Goodwin S."/>
            <person name="Spatafora J."/>
            <person name="Crous P."/>
            <person name="Grigoriev I."/>
        </authorList>
    </citation>
    <scope>NUCLEOTIDE SEQUENCE</scope>
    <source>
        <strain evidence="13">CBS 133067</strain>
    </source>
</reference>
<dbReference type="SFLD" id="SFLDS00052">
    <property type="entry name" value="Ferric_Reductase_Domain"/>
    <property type="match status" value="1"/>
</dbReference>
<feature type="transmembrane region" description="Helical" evidence="10">
    <location>
        <begin position="161"/>
        <end position="183"/>
    </location>
</feature>
<keyword evidence="5 10" id="KW-1133">Transmembrane helix</keyword>
<evidence type="ECO:0000313" key="14">
    <source>
        <dbReference type="Proteomes" id="UP000799772"/>
    </source>
</evidence>
<dbReference type="InterPro" id="IPR051410">
    <property type="entry name" value="Ferric/Cupric_Reductase"/>
</dbReference>
<keyword evidence="9" id="KW-0325">Glycoprotein</keyword>
<evidence type="ECO:0000256" key="3">
    <source>
        <dbReference type="ARBA" id="ARBA00022448"/>
    </source>
</evidence>
<feature type="transmembrane region" description="Helical" evidence="10">
    <location>
        <begin position="243"/>
        <end position="263"/>
    </location>
</feature>
<dbReference type="AlphaFoldDB" id="A0A9P4IRA7"/>
<evidence type="ECO:0000256" key="10">
    <source>
        <dbReference type="SAM" id="Phobius"/>
    </source>
</evidence>
<keyword evidence="4 10" id="KW-0812">Transmembrane</keyword>
<dbReference type="GO" id="GO:0005886">
    <property type="term" value="C:plasma membrane"/>
    <property type="evidence" value="ECO:0007669"/>
    <property type="project" value="TreeGrafter"/>
</dbReference>
<feature type="transmembrane region" description="Helical" evidence="10">
    <location>
        <begin position="325"/>
        <end position="346"/>
    </location>
</feature>
<dbReference type="InterPro" id="IPR013130">
    <property type="entry name" value="Fe3_Rdtase_TM_dom"/>
</dbReference>
<dbReference type="GO" id="GO:0015677">
    <property type="term" value="P:copper ion import"/>
    <property type="evidence" value="ECO:0007669"/>
    <property type="project" value="TreeGrafter"/>
</dbReference>
<evidence type="ECO:0000256" key="9">
    <source>
        <dbReference type="ARBA" id="ARBA00023180"/>
    </source>
</evidence>